<gene>
    <name evidence="1" type="ORF">LCGC14_1284300</name>
</gene>
<comment type="caution">
    <text evidence="1">The sequence shown here is derived from an EMBL/GenBank/DDBJ whole genome shotgun (WGS) entry which is preliminary data.</text>
</comment>
<accession>A0A0F9LFD3</accession>
<sequence length="214" mass="23866">MDNPGNPLKEFSGVLKAWHGEEFTPQGENAKTRVRVEFDFTDLEVIRTDEPYPYPITTLRVGYADPHASSSQTNRWAHLSKSVRTVTQGHCETGDVLDFLVGKRQAWVMVTKPVRSPDDDGNWADRDTEVWTLKSIEGVEQDSGGDIMGHLADLLDGKNEAGFYEAVFKDAKVRANTEIIEQATNRTLLEGLEKTGMATRDDEGVWHKTVTATA</sequence>
<evidence type="ECO:0000313" key="1">
    <source>
        <dbReference type="EMBL" id="KKM85921.1"/>
    </source>
</evidence>
<proteinExistence type="predicted"/>
<name>A0A0F9LFD3_9ZZZZ</name>
<protein>
    <submittedName>
        <fullName evidence="1">Uncharacterized protein</fullName>
    </submittedName>
</protein>
<dbReference type="AlphaFoldDB" id="A0A0F9LFD3"/>
<dbReference type="EMBL" id="LAZR01007336">
    <property type="protein sequence ID" value="KKM85921.1"/>
    <property type="molecule type" value="Genomic_DNA"/>
</dbReference>
<organism evidence="1">
    <name type="scientific">marine sediment metagenome</name>
    <dbReference type="NCBI Taxonomy" id="412755"/>
    <lineage>
        <taxon>unclassified sequences</taxon>
        <taxon>metagenomes</taxon>
        <taxon>ecological metagenomes</taxon>
    </lineage>
</organism>
<reference evidence="1" key="1">
    <citation type="journal article" date="2015" name="Nature">
        <title>Complex archaea that bridge the gap between prokaryotes and eukaryotes.</title>
        <authorList>
            <person name="Spang A."/>
            <person name="Saw J.H."/>
            <person name="Jorgensen S.L."/>
            <person name="Zaremba-Niedzwiedzka K."/>
            <person name="Martijn J."/>
            <person name="Lind A.E."/>
            <person name="van Eijk R."/>
            <person name="Schleper C."/>
            <person name="Guy L."/>
            <person name="Ettema T.J."/>
        </authorList>
    </citation>
    <scope>NUCLEOTIDE SEQUENCE</scope>
</reference>